<comment type="caution">
    <text evidence="3">The sequence shown here is derived from an EMBL/GenBank/DDBJ whole genome shotgun (WGS) entry which is preliminary data.</text>
</comment>
<dbReference type="SUPFAM" id="SSF55729">
    <property type="entry name" value="Acyl-CoA N-acyltransferases (Nat)"/>
    <property type="match status" value="1"/>
</dbReference>
<dbReference type="InterPro" id="IPR016181">
    <property type="entry name" value="Acyl_CoA_acyltransferase"/>
</dbReference>
<feature type="domain" description="N-acetyltransferase" evidence="2">
    <location>
        <begin position="3"/>
        <end position="145"/>
    </location>
</feature>
<keyword evidence="3" id="KW-0808">Transferase</keyword>
<keyword evidence="4" id="KW-1185">Reference proteome</keyword>
<dbReference type="RefSeq" id="WP_098462354.1">
    <property type="nucleotide sequence ID" value="NZ_PDJJ01000001.1"/>
</dbReference>
<dbReference type="InterPro" id="IPR000182">
    <property type="entry name" value="GNAT_dom"/>
</dbReference>
<dbReference type="GO" id="GO:0030649">
    <property type="term" value="P:aminoglycoside antibiotic catabolic process"/>
    <property type="evidence" value="ECO:0007669"/>
    <property type="project" value="TreeGrafter"/>
</dbReference>
<protein>
    <submittedName>
        <fullName evidence="3">Putative acetyltransferase</fullName>
    </submittedName>
</protein>
<dbReference type="Gene3D" id="3.40.630.30">
    <property type="match status" value="2"/>
</dbReference>
<dbReference type="InterPro" id="IPR051554">
    <property type="entry name" value="Acetyltransferase_Eis"/>
</dbReference>
<dbReference type="Pfam" id="PF13527">
    <property type="entry name" value="Acetyltransf_9"/>
    <property type="match status" value="1"/>
</dbReference>
<dbReference type="PROSITE" id="PS51186">
    <property type="entry name" value="GNAT"/>
    <property type="match status" value="1"/>
</dbReference>
<dbReference type="SUPFAM" id="SSF55718">
    <property type="entry name" value="SCP-like"/>
    <property type="match status" value="1"/>
</dbReference>
<reference evidence="3 4" key="1">
    <citation type="submission" date="2017-10" db="EMBL/GenBank/DDBJ databases">
        <title>Sequencing the genomes of 1000 actinobacteria strains.</title>
        <authorList>
            <person name="Klenk H.-P."/>
        </authorList>
    </citation>
    <scope>NUCLEOTIDE SEQUENCE [LARGE SCALE GENOMIC DNA]</scope>
    <source>
        <strain evidence="3 4">DSM 21863</strain>
    </source>
</reference>
<evidence type="ECO:0000259" key="2">
    <source>
        <dbReference type="PROSITE" id="PS51186"/>
    </source>
</evidence>
<organism evidence="3 4">
    <name type="scientific">Isoptericola jiangsuensis</name>
    <dbReference type="NCBI Taxonomy" id="548579"/>
    <lineage>
        <taxon>Bacteria</taxon>
        <taxon>Bacillati</taxon>
        <taxon>Actinomycetota</taxon>
        <taxon>Actinomycetes</taxon>
        <taxon>Micrococcales</taxon>
        <taxon>Promicromonosporaceae</taxon>
        <taxon>Isoptericola</taxon>
    </lineage>
</organism>
<name>A0A2A9ERI3_9MICO</name>
<dbReference type="EMBL" id="PDJJ01000001">
    <property type="protein sequence ID" value="PFG41737.1"/>
    <property type="molecule type" value="Genomic_DNA"/>
</dbReference>
<dbReference type="CDD" id="cd04301">
    <property type="entry name" value="NAT_SF"/>
    <property type="match status" value="1"/>
</dbReference>
<dbReference type="Pfam" id="PF17668">
    <property type="entry name" value="Acetyltransf_17"/>
    <property type="match status" value="1"/>
</dbReference>
<dbReference type="OrthoDB" id="3498897at2"/>
<dbReference type="PANTHER" id="PTHR37817:SF1">
    <property type="entry name" value="N-ACETYLTRANSFERASE EIS"/>
    <property type="match status" value="1"/>
</dbReference>
<sequence length="407" mass="42879">MTLEIRRSVIDDVPAARRLGAEAFGVPTTPPPDPDPADWPRPNTRPWTATDDGEVVATLAVRSFTSWFHGARVPTAGFAGVTVAAEHRGSGLLRPLMEAALAEARDLGEQVSTLYPSSAGIYRGLGYEVVGAFEDVTIPMAALAAVAPAAGVRTRRATAADVPAIRRVYETWASAQNGPLTRRERPFTMEPDEMVGADADLTGVSLAVRGSGAGEVLGFASWSRGRGYDRTTTMEVEDLVALTPDAARALWRTLGSFASVVGQVQVCTSGGWSGVDVARLVLPDHAATSVPRPYMLRLLDVPGALAGSRVPPVAARVPFAVTDPRTPDLEGAWTLEAADGRVRVLPDADAVPGDRPTFTSGGLALTWSGAQSAANVRLAGGLTGPDGHDATWDALWGGRQVHVRDYF</sequence>
<dbReference type="Gene3D" id="3.30.1050.10">
    <property type="entry name" value="SCP2 sterol-binding domain"/>
    <property type="match status" value="1"/>
</dbReference>
<evidence type="ECO:0000313" key="3">
    <source>
        <dbReference type="EMBL" id="PFG41737.1"/>
    </source>
</evidence>
<evidence type="ECO:0000256" key="1">
    <source>
        <dbReference type="SAM" id="MobiDB-lite"/>
    </source>
</evidence>
<dbReference type="Pfam" id="PF13530">
    <property type="entry name" value="SCP2_2"/>
    <property type="match status" value="1"/>
</dbReference>
<dbReference type="AlphaFoldDB" id="A0A2A9ERI3"/>
<accession>A0A2A9ERI3</accession>
<dbReference type="GO" id="GO:0034069">
    <property type="term" value="F:aminoglycoside N-acetyltransferase activity"/>
    <property type="evidence" value="ECO:0007669"/>
    <property type="project" value="TreeGrafter"/>
</dbReference>
<dbReference type="InterPro" id="IPR041380">
    <property type="entry name" value="Acetyltransf_17"/>
</dbReference>
<feature type="region of interest" description="Disordered" evidence="1">
    <location>
        <begin position="21"/>
        <end position="49"/>
    </location>
</feature>
<gene>
    <name evidence="3" type="ORF">ATJ88_0379</name>
</gene>
<dbReference type="Proteomes" id="UP000224130">
    <property type="component" value="Unassembled WGS sequence"/>
</dbReference>
<proteinExistence type="predicted"/>
<feature type="compositionally biased region" description="Pro residues" evidence="1">
    <location>
        <begin position="28"/>
        <end position="39"/>
    </location>
</feature>
<dbReference type="PANTHER" id="PTHR37817">
    <property type="entry name" value="N-ACETYLTRANSFERASE EIS"/>
    <property type="match status" value="1"/>
</dbReference>
<dbReference type="InterPro" id="IPR036527">
    <property type="entry name" value="SCP2_sterol-bd_dom_sf"/>
</dbReference>
<evidence type="ECO:0000313" key="4">
    <source>
        <dbReference type="Proteomes" id="UP000224130"/>
    </source>
</evidence>
<dbReference type="InterPro" id="IPR025559">
    <property type="entry name" value="Eis_dom"/>
</dbReference>